<proteinExistence type="predicted"/>
<evidence type="ECO:0008006" key="4">
    <source>
        <dbReference type="Google" id="ProtNLM"/>
    </source>
</evidence>
<feature type="signal peptide" evidence="1">
    <location>
        <begin position="1"/>
        <end position="33"/>
    </location>
</feature>
<accession>A0A857JK15</accession>
<dbReference type="AlphaFoldDB" id="A0A857JK15"/>
<reference evidence="2 3" key="1">
    <citation type="submission" date="2019-12" db="EMBL/GenBank/DDBJ databases">
        <title>Genome sequencing and assembly of endphytes of Porphyra tenera.</title>
        <authorList>
            <person name="Park J.M."/>
            <person name="Shin R."/>
            <person name="Jo S.H."/>
        </authorList>
    </citation>
    <scope>NUCLEOTIDE SEQUENCE [LARGE SCALE GENOMIC DNA]</scope>
    <source>
        <strain evidence="2 3">GPM4</strain>
    </source>
</reference>
<evidence type="ECO:0000313" key="2">
    <source>
        <dbReference type="EMBL" id="QHJ11608.1"/>
    </source>
</evidence>
<dbReference type="EMBL" id="CP047656">
    <property type="protein sequence ID" value="QHJ11608.1"/>
    <property type="molecule type" value="Genomic_DNA"/>
</dbReference>
<keyword evidence="1" id="KW-0732">Signal</keyword>
<dbReference type="Proteomes" id="UP000464524">
    <property type="component" value="Chromosome"/>
</dbReference>
<keyword evidence="3" id="KW-1185">Reference proteome</keyword>
<name>A0A857JK15_9ALTE</name>
<dbReference type="KEGG" id="pmes:FX988_01842"/>
<evidence type="ECO:0000313" key="3">
    <source>
        <dbReference type="Proteomes" id="UP000464524"/>
    </source>
</evidence>
<feature type="chain" id="PRO_5032323019" description="PEP-CTERM protein-sorting domain-containing protein" evidence="1">
    <location>
        <begin position="34"/>
        <end position="215"/>
    </location>
</feature>
<protein>
    <recommendedName>
        <fullName evidence="4">PEP-CTERM protein-sorting domain-containing protein</fullName>
    </recommendedName>
</protein>
<dbReference type="OrthoDB" id="6382870at2"/>
<sequence>MKLYFEFKQGVLKTAVNSLFLLAGSMLCGTAYAGLINTDFTGGLNGWSGDVNYYDVADNQEVSAFDVDFTAFADNYVSGINSVTLKTSANASMEFWGIYLFQAFVVEDNTSLISLAFDSIADSAYVTLVDDKGDLIHDFMRDGLRADVSALAGASVALEFGIEDFNFDYDDYLTVSNISIEQRTNTVSSPAAMALFLLGLMGIRQTSRADKKRTS</sequence>
<organism evidence="2 3">
    <name type="scientific">Paraglaciecola mesophila</name>
    <dbReference type="NCBI Taxonomy" id="197222"/>
    <lineage>
        <taxon>Bacteria</taxon>
        <taxon>Pseudomonadati</taxon>
        <taxon>Pseudomonadota</taxon>
        <taxon>Gammaproteobacteria</taxon>
        <taxon>Alteromonadales</taxon>
        <taxon>Alteromonadaceae</taxon>
        <taxon>Paraglaciecola</taxon>
    </lineage>
</organism>
<dbReference type="RefSeq" id="WP_160179321.1">
    <property type="nucleotide sequence ID" value="NZ_CP047656.1"/>
</dbReference>
<evidence type="ECO:0000256" key="1">
    <source>
        <dbReference type="SAM" id="SignalP"/>
    </source>
</evidence>
<gene>
    <name evidence="2" type="ORF">FX988_01842</name>
</gene>